<dbReference type="EMBL" id="KQ978068">
    <property type="protein sequence ID" value="KYM97457.1"/>
    <property type="molecule type" value="Genomic_DNA"/>
</dbReference>
<name>A0A195C9F7_9HYME</name>
<protein>
    <submittedName>
        <fullName evidence="1">Uncharacterized protein</fullName>
    </submittedName>
</protein>
<evidence type="ECO:0000313" key="2">
    <source>
        <dbReference type="Proteomes" id="UP000078542"/>
    </source>
</evidence>
<dbReference type="Proteomes" id="UP000078542">
    <property type="component" value="Unassembled WGS sequence"/>
</dbReference>
<keyword evidence="2" id="KW-1185">Reference proteome</keyword>
<dbReference type="AlphaFoldDB" id="A0A195C9F7"/>
<reference evidence="1 2" key="1">
    <citation type="submission" date="2016-03" db="EMBL/GenBank/DDBJ databases">
        <title>Cyphomyrmex costatus WGS genome.</title>
        <authorList>
            <person name="Nygaard S."/>
            <person name="Hu H."/>
            <person name="Boomsma J."/>
            <person name="Zhang G."/>
        </authorList>
    </citation>
    <scope>NUCLEOTIDE SEQUENCE [LARGE SCALE GENOMIC DNA]</scope>
    <source>
        <strain evidence="1">MS0001</strain>
        <tissue evidence="1">Whole body</tissue>
    </source>
</reference>
<gene>
    <name evidence="1" type="ORF">ALC62_11749</name>
</gene>
<accession>A0A195C9F7</accession>
<organism evidence="1 2">
    <name type="scientific">Cyphomyrmex costatus</name>
    <dbReference type="NCBI Taxonomy" id="456900"/>
    <lineage>
        <taxon>Eukaryota</taxon>
        <taxon>Metazoa</taxon>
        <taxon>Ecdysozoa</taxon>
        <taxon>Arthropoda</taxon>
        <taxon>Hexapoda</taxon>
        <taxon>Insecta</taxon>
        <taxon>Pterygota</taxon>
        <taxon>Neoptera</taxon>
        <taxon>Endopterygota</taxon>
        <taxon>Hymenoptera</taxon>
        <taxon>Apocrita</taxon>
        <taxon>Aculeata</taxon>
        <taxon>Formicoidea</taxon>
        <taxon>Formicidae</taxon>
        <taxon>Myrmicinae</taxon>
        <taxon>Cyphomyrmex</taxon>
    </lineage>
</organism>
<proteinExistence type="predicted"/>
<evidence type="ECO:0000313" key="1">
    <source>
        <dbReference type="EMBL" id="KYM97457.1"/>
    </source>
</evidence>
<sequence length="45" mass="5132">MSGFGRHTSKVIAYLRDQVEPPCRSLNSSLPYRCPRPRLANSEKL</sequence>